<proteinExistence type="predicted"/>
<name>A0A1W1X985_9NEIS</name>
<dbReference type="AlphaFoldDB" id="A0A1W1X985"/>
<dbReference type="RefSeq" id="WP_084089322.1">
    <property type="nucleotide sequence ID" value="NZ_FWXD01000004.1"/>
</dbReference>
<evidence type="ECO:0000313" key="1">
    <source>
        <dbReference type="EMBL" id="SMC20218.1"/>
    </source>
</evidence>
<dbReference type="EMBL" id="FWXD01000004">
    <property type="protein sequence ID" value="SMC20218.1"/>
    <property type="molecule type" value="Genomic_DNA"/>
</dbReference>
<dbReference type="OrthoDB" id="9134035at2"/>
<organism evidence="1 2">
    <name type="scientific">Andreprevotia lacus DSM 23236</name>
    <dbReference type="NCBI Taxonomy" id="1121001"/>
    <lineage>
        <taxon>Bacteria</taxon>
        <taxon>Pseudomonadati</taxon>
        <taxon>Pseudomonadota</taxon>
        <taxon>Betaproteobacteria</taxon>
        <taxon>Neisseriales</taxon>
        <taxon>Chitinibacteraceae</taxon>
        <taxon>Andreprevotia</taxon>
    </lineage>
</organism>
<sequence length="123" mass="14050">MQFTLLPHDIDETRALIYRWEIHDAAGTLLGRYVGKAGRGSGRPRYNYRRNVRRLLAGIAYRPAKPDAYRKVHRALAQAHLHGHIITLAFLCNIAEGENINDVEQHYIRTLDCSGEADWQLNG</sequence>
<dbReference type="Proteomes" id="UP000192761">
    <property type="component" value="Unassembled WGS sequence"/>
</dbReference>
<gene>
    <name evidence="1" type="ORF">SAMN02745857_00869</name>
</gene>
<evidence type="ECO:0000313" key="2">
    <source>
        <dbReference type="Proteomes" id="UP000192761"/>
    </source>
</evidence>
<reference evidence="1 2" key="1">
    <citation type="submission" date="2017-04" db="EMBL/GenBank/DDBJ databases">
        <authorList>
            <person name="Afonso C.L."/>
            <person name="Miller P.J."/>
            <person name="Scott M.A."/>
            <person name="Spackman E."/>
            <person name="Goraichik I."/>
            <person name="Dimitrov K.M."/>
            <person name="Suarez D.L."/>
            <person name="Swayne D.E."/>
        </authorList>
    </citation>
    <scope>NUCLEOTIDE SEQUENCE [LARGE SCALE GENOMIC DNA]</scope>
    <source>
        <strain evidence="1 2">DSM 23236</strain>
    </source>
</reference>
<accession>A0A1W1X985</accession>
<dbReference type="STRING" id="1121001.SAMN02745857_00869"/>
<protein>
    <submittedName>
        <fullName evidence="1">Uncharacterized protein</fullName>
    </submittedName>
</protein>
<keyword evidence="2" id="KW-1185">Reference proteome</keyword>